<dbReference type="AlphaFoldDB" id="L9VZ23"/>
<dbReference type="PANTHER" id="PTHR46268:SF6">
    <property type="entry name" value="UNIVERSAL STRESS PROTEIN UP12"/>
    <property type="match status" value="1"/>
</dbReference>
<dbReference type="InterPro" id="IPR014729">
    <property type="entry name" value="Rossmann-like_a/b/a_fold"/>
</dbReference>
<evidence type="ECO:0000313" key="4">
    <source>
        <dbReference type="Proteomes" id="UP000011599"/>
    </source>
</evidence>
<evidence type="ECO:0000313" key="3">
    <source>
        <dbReference type="EMBL" id="ELY42266.1"/>
    </source>
</evidence>
<dbReference type="PRINTS" id="PR01438">
    <property type="entry name" value="UNVRSLSTRESS"/>
</dbReference>
<organism evidence="3 4">
    <name type="scientific">Natronorubrum tibetense GA33</name>
    <dbReference type="NCBI Taxonomy" id="1114856"/>
    <lineage>
        <taxon>Archaea</taxon>
        <taxon>Methanobacteriati</taxon>
        <taxon>Methanobacteriota</taxon>
        <taxon>Stenosarchaea group</taxon>
        <taxon>Halobacteria</taxon>
        <taxon>Halobacteriales</taxon>
        <taxon>Natrialbaceae</taxon>
        <taxon>Natronorubrum</taxon>
    </lineage>
</organism>
<dbReference type="InterPro" id="IPR006016">
    <property type="entry name" value="UspA"/>
</dbReference>
<dbReference type="InterPro" id="IPR006015">
    <property type="entry name" value="Universal_stress_UspA"/>
</dbReference>
<evidence type="ECO:0000256" key="1">
    <source>
        <dbReference type="ARBA" id="ARBA00008791"/>
    </source>
</evidence>
<proteinExistence type="inferred from homology"/>
<dbReference type="PATRIC" id="fig|1114856.3.peg.1609"/>
<dbReference type="Gene3D" id="3.40.50.620">
    <property type="entry name" value="HUPs"/>
    <property type="match status" value="1"/>
</dbReference>
<gene>
    <name evidence="3" type="ORF">C496_07703</name>
</gene>
<sequence>MSGDDQAGSIRSILVATDGSAAADEALERALKLAEQTGAAVHVLAVVDATTNPMHFGVDDIGELQQTRERLVDDLVATAGDRDVKIQSAIRRGRPATVILTYADEHAIDMVIVGRTGRSRVADVLLGSTTDQLVREASVPVVVVPETKADDGAE</sequence>
<dbReference type="eggNOG" id="arCOG02053">
    <property type="taxonomic scope" value="Archaea"/>
</dbReference>
<accession>L9VZ23</accession>
<dbReference type="OrthoDB" id="105697at2157"/>
<dbReference type="Pfam" id="PF00582">
    <property type="entry name" value="Usp"/>
    <property type="match status" value="1"/>
</dbReference>
<evidence type="ECO:0000259" key="2">
    <source>
        <dbReference type="Pfam" id="PF00582"/>
    </source>
</evidence>
<comment type="similarity">
    <text evidence="1">Belongs to the universal stress protein A family.</text>
</comment>
<dbReference type="RefSeq" id="WP_006089359.1">
    <property type="nucleotide sequence ID" value="NZ_AOHW01000023.1"/>
</dbReference>
<keyword evidence="4" id="KW-1185">Reference proteome</keyword>
<dbReference type="CDD" id="cd00293">
    <property type="entry name" value="USP-like"/>
    <property type="match status" value="1"/>
</dbReference>
<dbReference type="SUPFAM" id="SSF52402">
    <property type="entry name" value="Adenine nucleotide alpha hydrolases-like"/>
    <property type="match status" value="1"/>
</dbReference>
<dbReference type="PANTHER" id="PTHR46268">
    <property type="entry name" value="STRESS RESPONSE PROTEIN NHAX"/>
    <property type="match status" value="1"/>
</dbReference>
<feature type="domain" description="UspA" evidence="2">
    <location>
        <begin position="11"/>
        <end position="145"/>
    </location>
</feature>
<protein>
    <submittedName>
        <fullName evidence="3">UspA domain-containing protein</fullName>
    </submittedName>
</protein>
<dbReference type="Proteomes" id="UP000011599">
    <property type="component" value="Unassembled WGS sequence"/>
</dbReference>
<name>L9VZ23_9EURY</name>
<dbReference type="EMBL" id="AOHW01000023">
    <property type="protein sequence ID" value="ELY42266.1"/>
    <property type="molecule type" value="Genomic_DNA"/>
</dbReference>
<comment type="caution">
    <text evidence="3">The sequence shown here is derived from an EMBL/GenBank/DDBJ whole genome shotgun (WGS) entry which is preliminary data.</text>
</comment>
<reference evidence="3 4" key="1">
    <citation type="journal article" date="2014" name="PLoS Genet.">
        <title>Phylogenetically driven sequencing of extremely halophilic archaea reveals strategies for static and dynamic osmo-response.</title>
        <authorList>
            <person name="Becker E.A."/>
            <person name="Seitzer P.M."/>
            <person name="Tritt A."/>
            <person name="Larsen D."/>
            <person name="Krusor M."/>
            <person name="Yao A.I."/>
            <person name="Wu D."/>
            <person name="Madern D."/>
            <person name="Eisen J.A."/>
            <person name="Darling A.E."/>
            <person name="Facciotti M.T."/>
        </authorList>
    </citation>
    <scope>NUCLEOTIDE SEQUENCE [LARGE SCALE GENOMIC DNA]</scope>
    <source>
        <strain evidence="3 4">GA33</strain>
    </source>
</reference>